<dbReference type="InterPro" id="IPR016140">
    <property type="entry name" value="Bifunc_inhib/LTP/seed_store"/>
</dbReference>
<dbReference type="Proteomes" id="UP000815260">
    <property type="component" value="Chromosome 3B"/>
</dbReference>
<dbReference type="PANTHER" id="PTHR33214:SF41">
    <property type="entry name" value="BIFUNCTIONAL INHIBITOR_PLANT LIPID TRANSFER PROTEIN_SEED STORAGE HELICAL DOMAIN-CONTAINING PROTEIN"/>
    <property type="match status" value="1"/>
</dbReference>
<name>A0A3B6FFK0_WHEAT</name>
<reference evidence="6" key="1">
    <citation type="journal article" date="2017" name="Gigascience">
        <title>The first near-complete assembly of the hexaploid bread wheat genome, Triticum aestivum.</title>
        <authorList>
            <person name="Zimin A.V."/>
            <person name="Puiu D."/>
            <person name="Hall R."/>
            <person name="Kingan S."/>
            <person name="Clavijo B.J."/>
            <person name="Salzberg S.L."/>
        </authorList>
    </citation>
    <scope>NUCLEOTIDE SEQUENCE</scope>
    <source>
        <tissue evidence="6">Leaf</tissue>
    </source>
</reference>
<evidence type="ECO:0000256" key="4">
    <source>
        <dbReference type="SAM" id="SignalP"/>
    </source>
</evidence>
<dbReference type="SUPFAM" id="SSF47699">
    <property type="entry name" value="Bifunctional inhibitor/lipid-transfer protein/seed storage 2S albumin"/>
    <property type="match status" value="1"/>
</dbReference>
<evidence type="ECO:0000256" key="3">
    <source>
        <dbReference type="ARBA" id="ARBA00023121"/>
    </source>
</evidence>
<keyword evidence="3" id="KW-0446">Lipid-binding</keyword>
<keyword evidence="2" id="KW-0813">Transport</keyword>
<dbReference type="PaxDb" id="4565-Traes_3B_AF6DDC857.1"/>
<feature type="chain" id="PRO_5045354950" description="Bifunctional inhibitor/plant lipid transfer protein/seed storage helical domain-containing protein" evidence="4">
    <location>
        <begin position="31"/>
        <end position="98"/>
    </location>
</feature>
<accession>A0A3B6FFK0</accession>
<dbReference type="Gene3D" id="1.10.110.10">
    <property type="entry name" value="Plant lipid-transfer and hydrophobic proteins"/>
    <property type="match status" value="1"/>
</dbReference>
<evidence type="ECO:0000256" key="1">
    <source>
        <dbReference type="ARBA" id="ARBA00009707"/>
    </source>
</evidence>
<evidence type="ECO:0000259" key="5">
    <source>
        <dbReference type="SMART" id="SM00499"/>
    </source>
</evidence>
<dbReference type="InterPro" id="IPR036312">
    <property type="entry name" value="Bifun_inhib/LTP/seed_sf"/>
</dbReference>
<reference evidence="6" key="2">
    <citation type="submission" date="2020-03" db="EMBL/GenBank/DDBJ databases">
        <title>The second near-complete assembly of the hexaploid bread wheat (Triticum aestivum) genome.</title>
        <authorList>
            <person name="Zimin A.V."/>
            <person name="Puiu D."/>
            <person name="Shumante A."/>
            <person name="Alonge M."/>
            <person name="Salzberg S.L."/>
        </authorList>
    </citation>
    <scope>NUCLEOTIDE SEQUENCE</scope>
    <source>
        <tissue evidence="6">Leaf</tissue>
    </source>
</reference>
<dbReference type="CDD" id="cd01959">
    <property type="entry name" value="nsLTP2"/>
    <property type="match status" value="1"/>
</dbReference>
<evidence type="ECO:0000313" key="6">
    <source>
        <dbReference type="EMBL" id="KAF7026985.1"/>
    </source>
</evidence>
<dbReference type="InterPro" id="IPR033872">
    <property type="entry name" value="nsLTP2"/>
</dbReference>
<protein>
    <recommendedName>
        <fullName evidence="5">Bifunctional inhibitor/plant lipid transfer protein/seed storage helical domain-containing protein</fullName>
    </recommendedName>
</protein>
<gene>
    <name evidence="6" type="ORF">CFC21_039060</name>
</gene>
<comment type="similarity">
    <text evidence="1">Belongs to the plant LTP family. B11E subfamily.</text>
</comment>
<proteinExistence type="inferred from homology"/>
<dbReference type="SMART" id="SM00499">
    <property type="entry name" value="AAI"/>
    <property type="match status" value="1"/>
</dbReference>
<feature type="domain" description="Bifunctional inhibitor/plant lipid transfer protein/seed storage helical" evidence="5">
    <location>
        <begin position="33"/>
        <end position="98"/>
    </location>
</feature>
<dbReference type="EMBL" id="CM022218">
    <property type="protein sequence ID" value="KAF7026985.1"/>
    <property type="molecule type" value="Genomic_DNA"/>
</dbReference>
<comment type="caution">
    <text evidence="6">The sequence shown here is derived from an EMBL/GenBank/DDBJ whole genome shotgun (WGS) entry which is preliminary data.</text>
</comment>
<feature type="signal peptide" evidence="4">
    <location>
        <begin position="1"/>
        <end position="30"/>
    </location>
</feature>
<dbReference type="OMA" id="SFTQYVS"/>
<dbReference type="Pfam" id="PF00234">
    <property type="entry name" value="Tryp_alpha_amyl"/>
    <property type="match status" value="1"/>
</dbReference>
<keyword evidence="4" id="KW-0732">Signal</keyword>
<dbReference type="PANTHER" id="PTHR33214">
    <property type="entry name" value="BIFUNCTIONAL INHIBITOR/LIPID-TRANSFER PROTEIN/SEED STORAGE 2S ALBUMIN SUPERFAMILY PROTEIN"/>
    <property type="match status" value="1"/>
</dbReference>
<organism evidence="6">
    <name type="scientific">Triticum aestivum</name>
    <name type="common">Wheat</name>
    <dbReference type="NCBI Taxonomy" id="4565"/>
    <lineage>
        <taxon>Eukaryota</taxon>
        <taxon>Viridiplantae</taxon>
        <taxon>Streptophyta</taxon>
        <taxon>Embryophyta</taxon>
        <taxon>Tracheophyta</taxon>
        <taxon>Spermatophyta</taxon>
        <taxon>Magnoliopsida</taxon>
        <taxon>Liliopsida</taxon>
        <taxon>Poales</taxon>
        <taxon>Poaceae</taxon>
        <taxon>BOP clade</taxon>
        <taxon>Pooideae</taxon>
        <taxon>Triticodae</taxon>
        <taxon>Triticeae</taxon>
        <taxon>Triticinae</taxon>
        <taxon>Triticum</taxon>
    </lineage>
</organism>
<evidence type="ECO:0000256" key="2">
    <source>
        <dbReference type="ARBA" id="ARBA00022448"/>
    </source>
</evidence>
<sequence>MAVRKDMAVVVAAMMVLALLALASTASAAAAPCNAGLLAACASPVMTGSKPSAACCSNLRAQQGCFCQFAKNPIYGRYIQSPYTRQTVSTCGIALPHC</sequence>